<dbReference type="InterPro" id="IPR023210">
    <property type="entry name" value="NADP_OxRdtase_dom"/>
</dbReference>
<dbReference type="Proteomes" id="UP001466331">
    <property type="component" value="Unassembled WGS sequence"/>
</dbReference>
<dbReference type="PANTHER" id="PTHR43364">
    <property type="entry name" value="NADH-SPECIFIC METHYLGLYOXAL REDUCTASE-RELATED"/>
    <property type="match status" value="1"/>
</dbReference>
<evidence type="ECO:0000256" key="1">
    <source>
        <dbReference type="ARBA" id="ARBA00023002"/>
    </source>
</evidence>
<evidence type="ECO:0000313" key="3">
    <source>
        <dbReference type="EMBL" id="MEM5947317.1"/>
    </source>
</evidence>
<gene>
    <name evidence="3" type="ORF">WKV44_02045</name>
</gene>
<keyword evidence="1" id="KW-0560">Oxidoreductase</keyword>
<feature type="domain" description="NADP-dependent oxidoreductase" evidence="2">
    <location>
        <begin position="15"/>
        <end position="314"/>
    </location>
</feature>
<dbReference type="PANTHER" id="PTHR43364:SF4">
    <property type="entry name" value="NAD(P)-LINKED OXIDOREDUCTASE SUPERFAMILY PROTEIN"/>
    <property type="match status" value="1"/>
</dbReference>
<sequence length="343" mass="38553">MKYRLLGKTGLRVSRLTLGTMTFGASNWGCDEKTSMRIISRYLDAGGNCIDVADVYAGGLSEIIVGKFLKNAQRDKIILASKAGFPVSQDPNHQGLSRAHLIDACNKSLKRLGTDYLDLFYLHLPDPTVPPEEMFHALDFLYKQGKIRYAGVSNFPVWEYTRLCVMAEKNGYISISAGQYLYNLIHRGPEEELFPAAKAFGTGLFAYSPLAGGMLTGKYKGMEKPVEGTRFSYREKTDGVRFWHERGKKIADRVLEISEKSGIPPYKLAIGWNLSRSEISSVIIGARTIEQFEKDIEIEDSDLPEDVIDMLDKATSPIFSYESWLAREQARAAKKQVEFFDAR</sequence>
<dbReference type="InterPro" id="IPR036812">
    <property type="entry name" value="NAD(P)_OxRdtase_dom_sf"/>
</dbReference>
<dbReference type="PRINTS" id="PR00069">
    <property type="entry name" value="ALDKETRDTASE"/>
</dbReference>
<accession>A0ABU9U9G7</accession>
<dbReference type="EMBL" id="JBCHKQ010000001">
    <property type="protein sequence ID" value="MEM5947317.1"/>
    <property type="molecule type" value="Genomic_DNA"/>
</dbReference>
<dbReference type="RefSeq" id="WP_420068766.1">
    <property type="nucleotide sequence ID" value="NZ_JBCHKQ010000001.1"/>
</dbReference>
<comment type="caution">
    <text evidence="3">The sequence shown here is derived from an EMBL/GenBank/DDBJ whole genome shotgun (WGS) entry which is preliminary data.</text>
</comment>
<keyword evidence="4" id="KW-1185">Reference proteome</keyword>
<organism evidence="3 4">
    <name type="scientific">Rarispira pelagica</name>
    <dbReference type="NCBI Taxonomy" id="3141764"/>
    <lineage>
        <taxon>Bacteria</taxon>
        <taxon>Pseudomonadati</taxon>
        <taxon>Spirochaetota</taxon>
        <taxon>Spirochaetia</taxon>
        <taxon>Winmispirales</taxon>
        <taxon>Winmispiraceae</taxon>
        <taxon>Rarispira</taxon>
    </lineage>
</organism>
<reference evidence="3 4" key="1">
    <citation type="submission" date="2024-03" db="EMBL/GenBank/DDBJ databases">
        <title>Ignisphaera cupida sp. nov., a hyperthermophilic hydrolytic archaeon from a hot spring of Kamchatka, and proposal of Ignisphaeraceae fam. nov.</title>
        <authorList>
            <person name="Podosokorskaya O.A."/>
            <person name="Elcheninov A.G."/>
            <person name="Maltseva A.I."/>
            <person name="Zayulina K.S."/>
            <person name="Novikov A."/>
            <person name="Merkel A.Y."/>
        </authorList>
    </citation>
    <scope>NUCLEOTIDE SEQUENCE [LARGE SCALE GENOMIC DNA]</scope>
    <source>
        <strain evidence="3 4">38H-sp</strain>
    </source>
</reference>
<proteinExistence type="predicted"/>
<evidence type="ECO:0000313" key="4">
    <source>
        <dbReference type="Proteomes" id="UP001466331"/>
    </source>
</evidence>
<protein>
    <submittedName>
        <fullName evidence="3">Aldo/keto reductase</fullName>
    </submittedName>
</protein>
<dbReference type="Pfam" id="PF00248">
    <property type="entry name" value="Aldo_ket_red"/>
    <property type="match status" value="1"/>
</dbReference>
<name>A0ABU9U9G7_9SPIR</name>
<dbReference type="InterPro" id="IPR050523">
    <property type="entry name" value="AKR_Detox_Biosynth"/>
</dbReference>
<dbReference type="SUPFAM" id="SSF51430">
    <property type="entry name" value="NAD(P)-linked oxidoreductase"/>
    <property type="match status" value="1"/>
</dbReference>
<dbReference type="Gene3D" id="3.20.20.100">
    <property type="entry name" value="NADP-dependent oxidoreductase domain"/>
    <property type="match status" value="1"/>
</dbReference>
<evidence type="ECO:0000259" key="2">
    <source>
        <dbReference type="Pfam" id="PF00248"/>
    </source>
</evidence>
<dbReference type="InterPro" id="IPR020471">
    <property type="entry name" value="AKR"/>
</dbReference>